<organism evidence="1 2">
    <name type="scientific">Tigheibacillus jepli</name>
    <dbReference type="NCBI Taxonomy" id="3035914"/>
    <lineage>
        <taxon>Bacteria</taxon>
        <taxon>Bacillati</taxon>
        <taxon>Bacillota</taxon>
        <taxon>Bacilli</taxon>
        <taxon>Bacillales</taxon>
        <taxon>Bacillaceae</taxon>
        <taxon>Tigheibacillus</taxon>
    </lineage>
</organism>
<comment type="caution">
    <text evidence="1">The sequence shown here is derived from an EMBL/GenBank/DDBJ whole genome shotgun (WGS) entry which is preliminary data.</text>
</comment>
<sequence length="174" mass="20400">MKEVYIMYTQNYDKELNMVYGYGKVNGYIGKDREVIGNIIFNFYNMHTFEPNNSNWQRANIISDDEVYLMETLLKSDFEFEMGTSIATIEKISLFNDPWDTELRKSVVQEFLDYCDYMMVNYVATVAADHQSERSKTDNIISFPKYKMYETLGFMTLGGGMKNRPVLLKNLNLL</sequence>
<protein>
    <submittedName>
        <fullName evidence="1">Uncharacterized protein</fullName>
    </submittedName>
</protein>
<evidence type="ECO:0000313" key="1">
    <source>
        <dbReference type="EMBL" id="MDY0406436.1"/>
    </source>
</evidence>
<reference evidence="1 2" key="1">
    <citation type="submission" date="2023-10" db="EMBL/GenBank/DDBJ databases">
        <title>179-bfca-hs.</title>
        <authorList>
            <person name="Miliotis G."/>
            <person name="Sengupta P."/>
            <person name="Hameed A."/>
            <person name="Chuvochina M."/>
            <person name="Mcdonagh F."/>
            <person name="Simpson A.C."/>
            <person name="Singh N.K."/>
            <person name="Rekha P.D."/>
            <person name="Raman K."/>
            <person name="Hugenholtz P."/>
            <person name="Venkateswaran K."/>
        </authorList>
    </citation>
    <scope>NUCLEOTIDE SEQUENCE [LARGE SCALE GENOMIC DNA]</scope>
    <source>
        <strain evidence="1 2">179-BFC-A-HS</strain>
    </source>
</reference>
<evidence type="ECO:0000313" key="2">
    <source>
        <dbReference type="Proteomes" id="UP001228376"/>
    </source>
</evidence>
<dbReference type="RefSeq" id="WP_306066839.1">
    <property type="nucleotide sequence ID" value="NZ_JAROCA020000001.1"/>
</dbReference>
<proteinExistence type="predicted"/>
<gene>
    <name evidence="1" type="ORF">P5G51_014475</name>
</gene>
<name>A0ABU5CKI4_9BACI</name>
<dbReference type="Proteomes" id="UP001228376">
    <property type="component" value="Unassembled WGS sequence"/>
</dbReference>
<accession>A0ABU5CKI4</accession>
<keyword evidence="2" id="KW-1185">Reference proteome</keyword>
<dbReference type="EMBL" id="JAROCA020000001">
    <property type="protein sequence ID" value="MDY0406436.1"/>
    <property type="molecule type" value="Genomic_DNA"/>
</dbReference>